<keyword evidence="4" id="KW-0560">Oxidoreductase</keyword>
<dbReference type="InterPro" id="IPR032862">
    <property type="entry name" value="ALKBH6"/>
</dbReference>
<dbReference type="AlphaFoldDB" id="Q54IU2"/>
<dbReference type="InParanoid" id="Q54IU2"/>
<dbReference type="HOGENOM" id="CLU_2547334_0_0_1"/>
<dbReference type="KEGG" id="ddi:DDB_G0288527"/>
<dbReference type="EMBL" id="AAFI02000114">
    <property type="protein sequence ID" value="EAL63185.1"/>
    <property type="molecule type" value="Genomic_DNA"/>
</dbReference>
<comment type="caution">
    <text evidence="6">The sequence shown here is derived from an EMBL/GenBank/DDBJ whole genome shotgun (WGS) entry which is preliminary data.</text>
</comment>
<evidence type="ECO:0000256" key="2">
    <source>
        <dbReference type="ARBA" id="ARBA00022723"/>
    </source>
</evidence>
<dbReference type="GO" id="GO:0046872">
    <property type="term" value="F:metal ion binding"/>
    <property type="evidence" value="ECO:0007669"/>
    <property type="project" value="UniProtKB-KW"/>
</dbReference>
<evidence type="ECO:0000256" key="4">
    <source>
        <dbReference type="ARBA" id="ARBA00023002"/>
    </source>
</evidence>
<name>Q54IU2_DICDI</name>
<proteinExistence type="inferred from homology"/>
<dbReference type="SUPFAM" id="SSF51197">
    <property type="entry name" value="Clavaminate synthase-like"/>
    <property type="match status" value="1"/>
</dbReference>
<protein>
    <recommendedName>
        <fullName evidence="8">Alpha-ketoglutarate-dependent dioxygenase AlkB-like domain-containing protein</fullName>
    </recommendedName>
</protein>
<keyword evidence="5" id="KW-0408">Iron</keyword>
<keyword evidence="3" id="KW-0223">Dioxygenase</keyword>
<dbReference type="VEuPathDB" id="AmoebaDB:DDB_G0288527"/>
<organism evidence="6 7">
    <name type="scientific">Dictyostelium discoideum</name>
    <name type="common">Social amoeba</name>
    <dbReference type="NCBI Taxonomy" id="44689"/>
    <lineage>
        <taxon>Eukaryota</taxon>
        <taxon>Amoebozoa</taxon>
        <taxon>Evosea</taxon>
        <taxon>Eumycetozoa</taxon>
        <taxon>Dictyostelia</taxon>
        <taxon>Dictyosteliales</taxon>
        <taxon>Dictyosteliaceae</taxon>
        <taxon>Dictyostelium</taxon>
    </lineage>
</organism>
<dbReference type="PANTHER" id="PTHR46030">
    <property type="entry name" value="ALPHA-KETOGLUTARATE-DEPENDENT DIOXYGENASE ALKB HOMOLOG 6"/>
    <property type="match status" value="1"/>
</dbReference>
<dbReference type="PaxDb" id="44689-DDB0215990"/>
<gene>
    <name evidence="6" type="ORF">DDB_G0288527</name>
</gene>
<dbReference type="GO" id="GO:0051213">
    <property type="term" value="F:dioxygenase activity"/>
    <property type="evidence" value="ECO:0007669"/>
    <property type="project" value="UniProtKB-KW"/>
</dbReference>
<comment type="similarity">
    <text evidence="1">Belongs to the alkB family.</text>
</comment>
<accession>Q54IU2</accession>
<keyword evidence="2" id="KW-0479">Metal-binding</keyword>
<evidence type="ECO:0000256" key="5">
    <source>
        <dbReference type="ARBA" id="ARBA00023004"/>
    </source>
</evidence>
<evidence type="ECO:0008006" key="8">
    <source>
        <dbReference type="Google" id="ProtNLM"/>
    </source>
</evidence>
<evidence type="ECO:0000313" key="6">
    <source>
        <dbReference type="EMBL" id="EAL63185.1"/>
    </source>
</evidence>
<sequence>MDFYNNLKEEPFEKIFLRPRSLLIFTEDAYKNYFHGIKESYSDLITEDVMNKNLDGINLHKEFDRGIRVSLTIRIVPNTIKKK</sequence>
<dbReference type="Gene3D" id="2.60.120.1520">
    <property type="match status" value="1"/>
</dbReference>
<dbReference type="dictyBase" id="DDB_G0288517"/>
<dbReference type="GeneID" id="8626668"/>
<dbReference type="Proteomes" id="UP000002195">
    <property type="component" value="Unassembled WGS sequence"/>
</dbReference>
<evidence type="ECO:0000256" key="1">
    <source>
        <dbReference type="ARBA" id="ARBA00007879"/>
    </source>
</evidence>
<keyword evidence="7" id="KW-1185">Reference proteome</keyword>
<dbReference type="PANTHER" id="PTHR46030:SF1">
    <property type="entry name" value="ALPHA-KETOGLUTARATE-DEPENDENT DIOXYGENASE ALKB HOMOLOG 6"/>
    <property type="match status" value="1"/>
</dbReference>
<reference evidence="6 7" key="1">
    <citation type="journal article" date="2005" name="Nature">
        <title>The genome of the social amoeba Dictyostelium discoideum.</title>
        <authorList>
            <consortium name="The Dictyostelium discoideum Sequencing Consortium"/>
            <person name="Eichinger L."/>
            <person name="Pachebat J.A."/>
            <person name="Glockner G."/>
            <person name="Rajandream M.A."/>
            <person name="Sucgang R."/>
            <person name="Berriman M."/>
            <person name="Song J."/>
            <person name="Olsen R."/>
            <person name="Szafranski K."/>
            <person name="Xu Q."/>
            <person name="Tunggal B."/>
            <person name="Kummerfeld S."/>
            <person name="Madera M."/>
            <person name="Konfortov B.A."/>
            <person name="Rivero F."/>
            <person name="Bankier A.T."/>
            <person name="Lehmann R."/>
            <person name="Hamlin N."/>
            <person name="Davies R."/>
            <person name="Gaudet P."/>
            <person name="Fey P."/>
            <person name="Pilcher K."/>
            <person name="Chen G."/>
            <person name="Saunders D."/>
            <person name="Sodergren E."/>
            <person name="Davis P."/>
            <person name="Kerhornou A."/>
            <person name="Nie X."/>
            <person name="Hall N."/>
            <person name="Anjard C."/>
            <person name="Hemphill L."/>
            <person name="Bason N."/>
            <person name="Farbrother P."/>
            <person name="Desany B."/>
            <person name="Just E."/>
            <person name="Morio T."/>
            <person name="Rost R."/>
            <person name="Churcher C."/>
            <person name="Cooper J."/>
            <person name="Haydock S."/>
            <person name="van Driessche N."/>
            <person name="Cronin A."/>
            <person name="Goodhead I."/>
            <person name="Muzny D."/>
            <person name="Mourier T."/>
            <person name="Pain A."/>
            <person name="Lu M."/>
            <person name="Harper D."/>
            <person name="Lindsay R."/>
            <person name="Hauser H."/>
            <person name="James K."/>
            <person name="Quiles M."/>
            <person name="Madan Babu M."/>
            <person name="Saito T."/>
            <person name="Buchrieser C."/>
            <person name="Wardroper A."/>
            <person name="Felder M."/>
            <person name="Thangavelu M."/>
            <person name="Johnson D."/>
            <person name="Knights A."/>
            <person name="Loulseged H."/>
            <person name="Mungall K."/>
            <person name="Oliver K."/>
            <person name="Price C."/>
            <person name="Quail M.A."/>
            <person name="Urushihara H."/>
            <person name="Hernandez J."/>
            <person name="Rabbinowitsch E."/>
            <person name="Steffen D."/>
            <person name="Sanders M."/>
            <person name="Ma J."/>
            <person name="Kohara Y."/>
            <person name="Sharp S."/>
            <person name="Simmonds M."/>
            <person name="Spiegler S."/>
            <person name="Tivey A."/>
            <person name="Sugano S."/>
            <person name="White B."/>
            <person name="Walker D."/>
            <person name="Woodward J."/>
            <person name="Winckler T."/>
            <person name="Tanaka Y."/>
            <person name="Shaulsky G."/>
            <person name="Schleicher M."/>
            <person name="Weinstock G."/>
            <person name="Rosenthal A."/>
            <person name="Cox E.C."/>
            <person name="Chisholm R.L."/>
            <person name="Gibbs R."/>
            <person name="Loomis W.F."/>
            <person name="Platzer M."/>
            <person name="Kay R.R."/>
            <person name="Williams J."/>
            <person name="Dear P.H."/>
            <person name="Noegel A.A."/>
            <person name="Barrell B."/>
            <person name="Kuspa A."/>
        </authorList>
    </citation>
    <scope>NUCLEOTIDE SEQUENCE [LARGE SCALE GENOMIC DNA]</scope>
    <source>
        <strain evidence="6 7">AX4</strain>
    </source>
</reference>
<evidence type="ECO:0000256" key="3">
    <source>
        <dbReference type="ARBA" id="ARBA00022964"/>
    </source>
</evidence>
<dbReference type="RefSeq" id="XP_636684.1">
    <property type="nucleotide sequence ID" value="XM_631592.1"/>
</dbReference>
<evidence type="ECO:0000313" key="7">
    <source>
        <dbReference type="Proteomes" id="UP000002195"/>
    </source>
</evidence>